<reference evidence="4" key="2">
    <citation type="submission" date="2022-01" db="EMBL/GenBank/DDBJ databases">
        <authorList>
            <person name="Yamashiro T."/>
            <person name="Shiraishi A."/>
            <person name="Satake H."/>
            <person name="Nakayama K."/>
        </authorList>
    </citation>
    <scope>NUCLEOTIDE SEQUENCE</scope>
</reference>
<feature type="coiled-coil region" evidence="2">
    <location>
        <begin position="532"/>
        <end position="566"/>
    </location>
</feature>
<dbReference type="Gene3D" id="4.10.60.10">
    <property type="entry name" value="Zinc finger, CCHC-type"/>
    <property type="match status" value="2"/>
</dbReference>
<dbReference type="InterPro" id="IPR001878">
    <property type="entry name" value="Znf_CCHC"/>
</dbReference>
<keyword evidence="5" id="KW-1185">Reference proteome</keyword>
<evidence type="ECO:0000256" key="2">
    <source>
        <dbReference type="SAM" id="Coils"/>
    </source>
</evidence>
<dbReference type="PROSITE" id="PS50158">
    <property type="entry name" value="ZF_CCHC"/>
    <property type="match status" value="2"/>
</dbReference>
<dbReference type="PANTHER" id="PTHR34676">
    <property type="entry name" value="DUF4219 DOMAIN-CONTAINING PROTEIN-RELATED"/>
    <property type="match status" value="1"/>
</dbReference>
<organism evidence="4 5">
    <name type="scientific">Tanacetum coccineum</name>
    <dbReference type="NCBI Taxonomy" id="301880"/>
    <lineage>
        <taxon>Eukaryota</taxon>
        <taxon>Viridiplantae</taxon>
        <taxon>Streptophyta</taxon>
        <taxon>Embryophyta</taxon>
        <taxon>Tracheophyta</taxon>
        <taxon>Spermatophyta</taxon>
        <taxon>Magnoliopsida</taxon>
        <taxon>eudicotyledons</taxon>
        <taxon>Gunneridae</taxon>
        <taxon>Pentapetalae</taxon>
        <taxon>asterids</taxon>
        <taxon>campanulids</taxon>
        <taxon>Asterales</taxon>
        <taxon>Asteraceae</taxon>
        <taxon>Asteroideae</taxon>
        <taxon>Anthemideae</taxon>
        <taxon>Anthemidinae</taxon>
        <taxon>Tanacetum</taxon>
    </lineage>
</organism>
<feature type="domain" description="CCHC-type" evidence="3">
    <location>
        <begin position="1171"/>
        <end position="1185"/>
    </location>
</feature>
<sequence length="1229" mass="141318">MENTFFSPFKMGTCQDTIKETTEGPVLGVVRDRVFSDLTQDEKDRYRADIRATNIIFQGLPKDIYTLINHYTVAKYIWDHVKMLLEGFELTKDDRESQLYDDFEYFKQNKGETISEYYVRFTKLINEMRNIKMTMPKIQLNSKFVNNVLPEWGRFVTAVKLNRGLKDSNHDQLFAYLKQHEVHANEDKMLMERVNLQANDPLAFVFNASSHQFPSSSSSAPYHSSYVQPVYQPQFAENTQLDLRNQTTIQNGRIVVQNVPGRQNRGQGNNARGAVAAGNRGAQNIVGNGNQGQARPIKCYNCNGSGHIARNCTQPKQPRNSDYYKDMMLLMQPRKMEQFWMKSNNYFYLEVRLTLLMMMLTTIQFRIWHRMMITSFDSDVDEAPTAQTIFMANLSSAGPVYDEAGPSYDSDIISKVHDIDNLLDIMNADHEYVRDNEEKVVQNNVSSVQNDALKMIINDMYEQTAQCVTTNEQNKVVNASLTAELARYKEQVEVYEKMTKFGLNDRERKLDEHMRIIIKDRNVKEDLLKTELHSLKMQLNSTVNQNKLMKEEVTTLKQDFKKKENKYREEFLDMKTVKEKVEDKLRKQEQSHQTVHMMCKPKPFYDDENKMAIGYQNPYYLSKSKQVQPALYDGDEIIKKNHVPAIVPTSEEDLELAETSRKKMTEKMKDPMCVENKLIIAPPNYSKDNFIATFTPQTQLTPEQIFWSKEILEEKTKALKEKAKMSKPFTALIVYQPNTPSHPVPLILPTKTEVEQQAVNRKYGEIERKNLLIENDNLIAACLSNDVFYTVTDSELNVSRFTELHDLYTKTQASNVQLEAENSKLKLTIQRDDHEERSNAAINGKMPSVTVVKPKVLAPGMYAVNVEPIPLNSRNNRDVHLVFTRVSAASIARVTAVSTKVNAAEFMLLRKLLLVPITSAEDKAQKRLEMKARSTLMMGIPNEHQLKFNSIKDTKLLMEAVEKRFGGNTATRKTQRNLLKQQYENFTAPSSETLDQTFDRLQRLLLRSLSPEWNTHVVVWRNKAELETMSMDDLYNNLKVYEPEVKRMSTSSSNTQNMAFVSSSNNNSSSTNEAFNAAHGVTTSSTQVKAAYIDNLSDVVICSFFASQLSNPQLAHEDLQKIHPDDIEEMDLRWQMGMLTMRARRFLKNTGRKLTVNGNDTVGFDKSKVECYNCHKKGHFARECRAPRNQDFKNIDSSRRNVPVETYTSTALVSCDGLGGYYWSDQAEE</sequence>
<evidence type="ECO:0000313" key="4">
    <source>
        <dbReference type="EMBL" id="GJT86345.1"/>
    </source>
</evidence>
<gene>
    <name evidence="4" type="ORF">Tco_1068062</name>
</gene>
<evidence type="ECO:0000313" key="5">
    <source>
        <dbReference type="Proteomes" id="UP001151760"/>
    </source>
</evidence>
<protein>
    <submittedName>
        <fullName evidence="4">Retrovirus-related pol polyprotein from transposon TNT 1-94</fullName>
    </submittedName>
</protein>
<reference evidence="4" key="1">
    <citation type="journal article" date="2022" name="Int. J. Mol. Sci.">
        <title>Draft Genome of Tanacetum Coccineum: Genomic Comparison of Closely Related Tanacetum-Family Plants.</title>
        <authorList>
            <person name="Yamashiro T."/>
            <person name="Shiraishi A."/>
            <person name="Nakayama K."/>
            <person name="Satake H."/>
        </authorList>
    </citation>
    <scope>NUCLEOTIDE SEQUENCE</scope>
</reference>
<dbReference type="PANTHER" id="PTHR34676:SF28">
    <property type="entry name" value="ZINC FINGER, CCHC-TYPE, RIBONUCLEASE H-LIKE DOMAIN, GAG-PRE-INTEGRASE DOMAIN PROTEIN-RELATED"/>
    <property type="match status" value="1"/>
</dbReference>
<name>A0ABQ5HEP4_9ASTR</name>
<dbReference type="InterPro" id="IPR036875">
    <property type="entry name" value="Znf_CCHC_sf"/>
</dbReference>
<comment type="caution">
    <text evidence="4">The sequence shown here is derived from an EMBL/GenBank/DDBJ whole genome shotgun (WGS) entry which is preliminary data.</text>
</comment>
<dbReference type="Pfam" id="PF14223">
    <property type="entry name" value="Retrotran_gag_2"/>
    <property type="match status" value="1"/>
</dbReference>
<dbReference type="Pfam" id="PF00098">
    <property type="entry name" value="zf-CCHC"/>
    <property type="match status" value="2"/>
</dbReference>
<keyword evidence="2" id="KW-0175">Coiled coil</keyword>
<evidence type="ECO:0000259" key="3">
    <source>
        <dbReference type="PROSITE" id="PS50158"/>
    </source>
</evidence>
<keyword evidence="1" id="KW-0862">Zinc</keyword>
<dbReference type="SMART" id="SM00343">
    <property type="entry name" value="ZnF_C2HC"/>
    <property type="match status" value="2"/>
</dbReference>
<dbReference type="Proteomes" id="UP001151760">
    <property type="component" value="Unassembled WGS sequence"/>
</dbReference>
<dbReference type="EMBL" id="BQNB010019538">
    <property type="protein sequence ID" value="GJT86345.1"/>
    <property type="molecule type" value="Genomic_DNA"/>
</dbReference>
<evidence type="ECO:0000256" key="1">
    <source>
        <dbReference type="PROSITE-ProRule" id="PRU00047"/>
    </source>
</evidence>
<accession>A0ABQ5HEP4</accession>
<dbReference type="SUPFAM" id="SSF57756">
    <property type="entry name" value="Retrovirus zinc finger-like domains"/>
    <property type="match status" value="2"/>
</dbReference>
<feature type="domain" description="CCHC-type" evidence="3">
    <location>
        <begin position="298"/>
        <end position="314"/>
    </location>
</feature>
<keyword evidence="1" id="KW-0863">Zinc-finger</keyword>
<proteinExistence type="predicted"/>
<keyword evidence="1" id="KW-0479">Metal-binding</keyword>